<sequence>MPVLAQVDLRLDAGPLDYTLLAVYFAFVLGIGFLARRSVSSSLDFLLSGRSLPAWVTGLAFISANLGAIELLGMAANGAQYGMATVHYYWIGAIPAMVFLGLVMMPFYYGSKVRSVPEFLRRRFGKGAHLVNAISFAVAQVLIAGVNLYALAFLLNLMLGWPIPLSVVIAAAIVLTYTALGGLSAAIYNEVLQFFVIVAALLPLTIVGLHKVGGWQGLVDKVTGGPGGAEQLSAWPATELTGIQNPVLSVIGIVFGLGFVLSFGYWTTNFAEVQRALSAKSMSAARRTPIIGAYPKMLIPFVIIIPGIIAALVVPEMVALKAGDDSSGVVYNNALPALIGELLPNGMLGIAITGLLASFMAGVAANVSSFNTVFTYDLWQDYVRKDRPDEYYLRVGRLATIGGTVVAIGTAFLAAGYGNIMDYIQALFSFFNAPLFATFILAMFWKRMSAAAGWAGLVAGTLGAVAVFVLAETGVVDLPGQGASFVGAGVAFAVDIVVSVVVTVFTRPVPQERLVGLVYSLTPKEDRRHSKTGEDAGWYRSPLLLGIGVLALTAVLNIIFG</sequence>
<evidence type="ECO:0000256" key="3">
    <source>
        <dbReference type="ARBA" id="ARBA00022692"/>
    </source>
</evidence>
<dbReference type="InterPro" id="IPR001734">
    <property type="entry name" value="Na/solute_symporter"/>
</dbReference>
<feature type="transmembrane region" description="Helical" evidence="7">
    <location>
        <begin position="395"/>
        <end position="417"/>
    </location>
</feature>
<keyword evidence="3 7" id="KW-0812">Transmembrane</keyword>
<feature type="transmembrane region" description="Helical" evidence="7">
    <location>
        <begin position="289"/>
        <end position="314"/>
    </location>
</feature>
<feature type="transmembrane region" description="Helical" evidence="7">
    <location>
        <begin position="483"/>
        <end position="505"/>
    </location>
</feature>
<gene>
    <name evidence="8" type="ORF">FHX81_5516</name>
</gene>
<feature type="transmembrane region" description="Helical" evidence="7">
    <location>
        <begin position="161"/>
        <end position="180"/>
    </location>
</feature>
<accession>A0A543JK01</accession>
<comment type="subcellular location">
    <subcellularLocation>
        <location evidence="1">Membrane</location>
        <topology evidence="1">Multi-pass membrane protein</topology>
    </subcellularLocation>
</comment>
<dbReference type="InterPro" id="IPR038377">
    <property type="entry name" value="Na/Glc_symporter_sf"/>
</dbReference>
<feature type="transmembrane region" description="Helical" evidence="7">
    <location>
        <begin position="192"/>
        <end position="210"/>
    </location>
</feature>
<proteinExistence type="inferred from homology"/>
<feature type="transmembrane region" description="Helical" evidence="7">
    <location>
        <begin position="130"/>
        <end position="155"/>
    </location>
</feature>
<evidence type="ECO:0000313" key="8">
    <source>
        <dbReference type="EMBL" id="TQM83101.1"/>
    </source>
</evidence>
<feature type="transmembrane region" description="Helical" evidence="7">
    <location>
        <begin position="423"/>
        <end position="445"/>
    </location>
</feature>
<reference evidence="8 9" key="1">
    <citation type="submission" date="2019-06" db="EMBL/GenBank/DDBJ databases">
        <title>Sequencing the genomes of 1000 actinobacteria strains.</title>
        <authorList>
            <person name="Klenk H.-P."/>
        </authorList>
    </citation>
    <scope>NUCLEOTIDE SEQUENCE [LARGE SCALE GENOMIC DNA]</scope>
    <source>
        <strain evidence="8 9">DSM 45456</strain>
    </source>
</reference>
<feature type="transmembrane region" description="Helical" evidence="7">
    <location>
        <begin position="452"/>
        <end position="471"/>
    </location>
</feature>
<evidence type="ECO:0000256" key="7">
    <source>
        <dbReference type="SAM" id="Phobius"/>
    </source>
</evidence>
<dbReference type="AlphaFoldDB" id="A0A543JK01"/>
<dbReference type="PANTHER" id="PTHR11819:SF195">
    <property type="entry name" value="SODIUM_GLUCOSE COTRANSPORTER 4"/>
    <property type="match status" value="1"/>
</dbReference>
<feature type="transmembrane region" description="Helical" evidence="7">
    <location>
        <begin position="88"/>
        <end position="109"/>
    </location>
</feature>
<comment type="similarity">
    <text evidence="2 6">Belongs to the sodium:solute symporter (SSF) (TC 2.A.21) family.</text>
</comment>
<dbReference type="Gene3D" id="1.20.1730.10">
    <property type="entry name" value="Sodium/glucose cotransporter"/>
    <property type="match status" value="1"/>
</dbReference>
<dbReference type="CDD" id="cd11478">
    <property type="entry name" value="SLC5sbd_u2"/>
    <property type="match status" value="1"/>
</dbReference>
<dbReference type="OrthoDB" id="9814523at2"/>
<dbReference type="PROSITE" id="PS50283">
    <property type="entry name" value="NA_SOLUT_SYMP_3"/>
    <property type="match status" value="1"/>
</dbReference>
<dbReference type="RefSeq" id="WP_141980893.1">
    <property type="nucleotide sequence ID" value="NZ_VFPP01000001.1"/>
</dbReference>
<comment type="caution">
    <text evidence="8">The sequence shown here is derived from an EMBL/GenBank/DDBJ whole genome shotgun (WGS) entry which is preliminary data.</text>
</comment>
<name>A0A543JK01_9PSEU</name>
<evidence type="ECO:0000256" key="1">
    <source>
        <dbReference type="ARBA" id="ARBA00004141"/>
    </source>
</evidence>
<dbReference type="PANTHER" id="PTHR11819">
    <property type="entry name" value="SOLUTE CARRIER FAMILY 5"/>
    <property type="match status" value="1"/>
</dbReference>
<dbReference type="GO" id="GO:0005886">
    <property type="term" value="C:plasma membrane"/>
    <property type="evidence" value="ECO:0007669"/>
    <property type="project" value="TreeGrafter"/>
</dbReference>
<dbReference type="PROSITE" id="PS00456">
    <property type="entry name" value="NA_SOLUT_SYMP_1"/>
    <property type="match status" value="1"/>
</dbReference>
<feature type="transmembrane region" description="Helical" evidence="7">
    <location>
        <begin position="247"/>
        <end position="268"/>
    </location>
</feature>
<feature type="transmembrane region" description="Helical" evidence="7">
    <location>
        <begin position="55"/>
        <end position="76"/>
    </location>
</feature>
<dbReference type="Pfam" id="PF00474">
    <property type="entry name" value="SSF"/>
    <property type="match status" value="1"/>
</dbReference>
<keyword evidence="9" id="KW-1185">Reference proteome</keyword>
<keyword evidence="4 7" id="KW-1133">Transmembrane helix</keyword>
<organism evidence="8 9">
    <name type="scientific">Saccharothrix saharensis</name>
    <dbReference type="NCBI Taxonomy" id="571190"/>
    <lineage>
        <taxon>Bacteria</taxon>
        <taxon>Bacillati</taxon>
        <taxon>Actinomycetota</taxon>
        <taxon>Actinomycetes</taxon>
        <taxon>Pseudonocardiales</taxon>
        <taxon>Pseudonocardiaceae</taxon>
        <taxon>Saccharothrix</taxon>
    </lineage>
</organism>
<dbReference type="EMBL" id="VFPP01000001">
    <property type="protein sequence ID" value="TQM83101.1"/>
    <property type="molecule type" value="Genomic_DNA"/>
</dbReference>
<evidence type="ECO:0000256" key="5">
    <source>
        <dbReference type="ARBA" id="ARBA00023136"/>
    </source>
</evidence>
<evidence type="ECO:0000256" key="2">
    <source>
        <dbReference type="ARBA" id="ARBA00006434"/>
    </source>
</evidence>
<feature type="transmembrane region" description="Helical" evidence="7">
    <location>
        <begin position="348"/>
        <end position="374"/>
    </location>
</feature>
<dbReference type="GO" id="GO:0005412">
    <property type="term" value="F:D-glucose:sodium symporter activity"/>
    <property type="evidence" value="ECO:0007669"/>
    <property type="project" value="TreeGrafter"/>
</dbReference>
<evidence type="ECO:0000256" key="4">
    <source>
        <dbReference type="ARBA" id="ARBA00022989"/>
    </source>
</evidence>
<evidence type="ECO:0000313" key="9">
    <source>
        <dbReference type="Proteomes" id="UP000316628"/>
    </source>
</evidence>
<protein>
    <submittedName>
        <fullName evidence="8">SSS family solute:Na+ symporter</fullName>
    </submittedName>
</protein>
<feature type="transmembrane region" description="Helical" evidence="7">
    <location>
        <begin position="537"/>
        <end position="560"/>
    </location>
</feature>
<keyword evidence="5 7" id="KW-0472">Membrane</keyword>
<evidence type="ECO:0000256" key="6">
    <source>
        <dbReference type="RuleBase" id="RU362091"/>
    </source>
</evidence>
<dbReference type="NCBIfam" id="TIGR00813">
    <property type="entry name" value="sss"/>
    <property type="match status" value="1"/>
</dbReference>
<dbReference type="Proteomes" id="UP000316628">
    <property type="component" value="Unassembled WGS sequence"/>
</dbReference>
<dbReference type="InterPro" id="IPR018212">
    <property type="entry name" value="Na/solute_symporter_CS"/>
</dbReference>
<feature type="transmembrane region" description="Helical" evidence="7">
    <location>
        <begin position="18"/>
        <end position="35"/>
    </location>
</feature>